<keyword evidence="5" id="KW-0150">Chloroplast</keyword>
<evidence type="ECO:0000256" key="3">
    <source>
        <dbReference type="ARBA" id="ARBA00006659"/>
    </source>
</evidence>
<protein>
    <recommendedName>
        <fullName evidence="4">Photosystem II 10 kDa polypeptide, chloroplastic</fullName>
    </recommendedName>
</protein>
<reference evidence="14 15" key="1">
    <citation type="journal article" date="2014" name="Nat. Commun.">
        <title>Klebsormidium flaccidum genome reveals primary factors for plant terrestrial adaptation.</title>
        <authorList>
            <person name="Hori K."/>
            <person name="Maruyama F."/>
            <person name="Fujisawa T."/>
            <person name="Togashi T."/>
            <person name="Yamamoto N."/>
            <person name="Seo M."/>
            <person name="Sato S."/>
            <person name="Yamada T."/>
            <person name="Mori H."/>
            <person name="Tajima N."/>
            <person name="Moriyama T."/>
            <person name="Ikeuchi M."/>
            <person name="Watanabe M."/>
            <person name="Wada H."/>
            <person name="Kobayashi K."/>
            <person name="Saito M."/>
            <person name="Masuda T."/>
            <person name="Sasaki-Sekimoto Y."/>
            <person name="Mashiguchi K."/>
            <person name="Awai K."/>
            <person name="Shimojima M."/>
            <person name="Masuda S."/>
            <person name="Iwai M."/>
            <person name="Nobusawa T."/>
            <person name="Narise T."/>
            <person name="Kondo S."/>
            <person name="Saito H."/>
            <person name="Sato R."/>
            <person name="Murakawa M."/>
            <person name="Ihara Y."/>
            <person name="Oshima-Yamada Y."/>
            <person name="Ohtaka K."/>
            <person name="Satoh M."/>
            <person name="Sonobe K."/>
            <person name="Ishii M."/>
            <person name="Ohtani R."/>
            <person name="Kanamori-Sato M."/>
            <person name="Honoki R."/>
            <person name="Miyazaki D."/>
            <person name="Mochizuki H."/>
            <person name="Umetsu J."/>
            <person name="Higashi K."/>
            <person name="Shibata D."/>
            <person name="Kamiya Y."/>
            <person name="Sato N."/>
            <person name="Nakamura Y."/>
            <person name="Tabata S."/>
            <person name="Ida S."/>
            <person name="Kurokawa K."/>
            <person name="Ohta H."/>
        </authorList>
    </citation>
    <scope>NUCLEOTIDE SEQUENCE [LARGE SCALE GENOMIC DNA]</scope>
    <source>
        <strain evidence="14 15">NIES-2285</strain>
    </source>
</reference>
<feature type="transmembrane region" description="Helical" evidence="13">
    <location>
        <begin position="116"/>
        <end position="136"/>
    </location>
</feature>
<evidence type="ECO:0000256" key="6">
    <source>
        <dbReference type="ARBA" id="ARBA00022531"/>
    </source>
</evidence>
<evidence type="ECO:0000256" key="11">
    <source>
        <dbReference type="ARBA" id="ARBA00023276"/>
    </source>
</evidence>
<keyword evidence="13" id="KW-0812">Transmembrane</keyword>
<comment type="subcellular location">
    <subcellularLocation>
        <location evidence="2">Plastid</location>
        <location evidence="2">Chloroplast thylakoid membrane</location>
    </subcellularLocation>
</comment>
<feature type="region of interest" description="Disordered" evidence="12">
    <location>
        <begin position="52"/>
        <end position="77"/>
    </location>
</feature>
<keyword evidence="13" id="KW-1133">Transmembrane helix</keyword>
<evidence type="ECO:0000256" key="5">
    <source>
        <dbReference type="ARBA" id="ARBA00022528"/>
    </source>
</evidence>
<sequence length="140" mass="14168">MASVACTSAVSTSFASLSATKISRTEFAGASLPSLHRGAARVSCNFKKTVTKTPYGPSGNTKFKDGKDAGGSPAKGKGVYQYAKKYGANVDGYSPIYTPEAWSTSGDTYSPGAGALALWALLFAGLLAGSAALIIGTSAL</sequence>
<evidence type="ECO:0000256" key="9">
    <source>
        <dbReference type="ARBA" id="ARBA00023078"/>
    </source>
</evidence>
<evidence type="ECO:0000256" key="8">
    <source>
        <dbReference type="ARBA" id="ARBA00022946"/>
    </source>
</evidence>
<organism evidence="14 15">
    <name type="scientific">Klebsormidium nitens</name>
    <name type="common">Green alga</name>
    <name type="synonym">Ulothrix nitens</name>
    <dbReference type="NCBI Taxonomy" id="105231"/>
    <lineage>
        <taxon>Eukaryota</taxon>
        <taxon>Viridiplantae</taxon>
        <taxon>Streptophyta</taxon>
        <taxon>Klebsormidiophyceae</taxon>
        <taxon>Klebsormidiales</taxon>
        <taxon>Klebsormidiaceae</taxon>
        <taxon>Klebsormidium</taxon>
    </lineage>
</organism>
<evidence type="ECO:0000256" key="13">
    <source>
        <dbReference type="SAM" id="Phobius"/>
    </source>
</evidence>
<dbReference type="PANTHER" id="PTHR34369">
    <property type="entry name" value="PHOTOSYSTEM II 10 KDA POLYPEPTIDE, CHLOROPLASTIC"/>
    <property type="match status" value="1"/>
</dbReference>
<dbReference type="GO" id="GO:0009535">
    <property type="term" value="C:chloroplast thylakoid membrane"/>
    <property type="evidence" value="ECO:0007669"/>
    <property type="project" value="UniProtKB-SubCell"/>
</dbReference>
<evidence type="ECO:0000256" key="1">
    <source>
        <dbReference type="ARBA" id="ARBA00002966"/>
    </source>
</evidence>
<name>A0A0U9HJG1_KLENI</name>
<keyword evidence="10 13" id="KW-0472">Membrane</keyword>
<keyword evidence="9" id="KW-0793">Thylakoid</keyword>
<keyword evidence="8" id="KW-0809">Transit peptide</keyword>
<evidence type="ECO:0000256" key="4">
    <source>
        <dbReference type="ARBA" id="ARBA00018725"/>
    </source>
</evidence>
<keyword evidence="6" id="KW-0602">Photosynthesis</keyword>
<evidence type="ECO:0000256" key="10">
    <source>
        <dbReference type="ARBA" id="ARBA00023136"/>
    </source>
</evidence>
<accession>A0A0U9HJG1</accession>
<evidence type="ECO:0000256" key="2">
    <source>
        <dbReference type="ARBA" id="ARBA00004334"/>
    </source>
</evidence>
<keyword evidence="15" id="KW-1185">Reference proteome</keyword>
<dbReference type="PANTHER" id="PTHR34369:SF7">
    <property type="entry name" value="PHOTOSYSTEM II 10 KDA POLYPEPTIDE, CHLOROPLASTIC"/>
    <property type="match status" value="1"/>
</dbReference>
<dbReference type="Pfam" id="PF04725">
    <property type="entry name" value="PsbR"/>
    <property type="match status" value="1"/>
</dbReference>
<comment type="function">
    <text evidence="1">Associated with the oxygen-evolving complex of photosystem II.</text>
</comment>
<dbReference type="AlphaFoldDB" id="A0A0U9HJG1"/>
<evidence type="ECO:0000313" key="14">
    <source>
        <dbReference type="EMBL" id="GAQ82019.1"/>
    </source>
</evidence>
<dbReference type="InterPro" id="IPR006814">
    <property type="entry name" value="PSII_PsbR"/>
</dbReference>
<gene>
    <name evidence="14" type="ORF">KFL_000980060</name>
</gene>
<dbReference type="STRING" id="105231.A0A0U9HJG1"/>
<evidence type="ECO:0000256" key="12">
    <source>
        <dbReference type="SAM" id="MobiDB-lite"/>
    </source>
</evidence>
<dbReference type="OMA" id="KWMIFAG"/>
<dbReference type="OrthoDB" id="496093at2759"/>
<comment type="similarity">
    <text evidence="3">Belongs to the psbR family.</text>
</comment>
<evidence type="ECO:0000256" key="7">
    <source>
        <dbReference type="ARBA" id="ARBA00022640"/>
    </source>
</evidence>
<keyword evidence="7" id="KW-0934">Plastid</keyword>
<dbReference type="GO" id="GO:0009654">
    <property type="term" value="C:photosystem II oxygen evolving complex"/>
    <property type="evidence" value="ECO:0007669"/>
    <property type="project" value="InterPro"/>
</dbReference>
<dbReference type="EMBL" id="DF237047">
    <property type="protein sequence ID" value="GAQ82019.1"/>
    <property type="molecule type" value="Genomic_DNA"/>
</dbReference>
<dbReference type="Proteomes" id="UP000054558">
    <property type="component" value="Unassembled WGS sequence"/>
</dbReference>
<evidence type="ECO:0000313" key="15">
    <source>
        <dbReference type="Proteomes" id="UP000054558"/>
    </source>
</evidence>
<dbReference type="GO" id="GO:0015979">
    <property type="term" value="P:photosynthesis"/>
    <property type="evidence" value="ECO:0007669"/>
    <property type="project" value="UniProtKB-KW"/>
</dbReference>
<keyword evidence="11" id="KW-0604">Photosystem II</keyword>
<proteinExistence type="inferred from homology"/>